<dbReference type="SMART" id="SM01012">
    <property type="entry name" value="ANTAR"/>
    <property type="match status" value="1"/>
</dbReference>
<reference evidence="6 7" key="1">
    <citation type="submission" date="2018-10" db="EMBL/GenBank/DDBJ databases">
        <title>Genome-guide identification and characterization of bacteria that degrade polycyclic aromatic hydrocarbons and resist hexavalent chromium simultaneously.</title>
        <authorList>
            <person name="Feng H."/>
        </authorList>
    </citation>
    <scope>NUCLEOTIDE SEQUENCE [LARGE SCALE GENOMIC DNA]</scope>
    <source>
        <strain evidence="6 7">J015</strain>
    </source>
</reference>
<dbReference type="SUPFAM" id="SSF52172">
    <property type="entry name" value="CheY-like"/>
    <property type="match status" value="1"/>
</dbReference>
<evidence type="ECO:0000256" key="3">
    <source>
        <dbReference type="ARBA" id="ARBA00023015"/>
    </source>
</evidence>
<sequence length="245" mass="26414">MADEKTRDAAREALDDLVLTSSHVEEFLHELAVLAAGQLSLRNQAVSCGVTLVRHKRPSTVASSDARARAMDEVQYRFNEGPCLTALHEEITVHVPDLAAEQRWRKYLAAANPREVRSVLAVPFLAEGGAKAALNLYCPRPYGFSGESIRLAEGFAQHASRSLRLALRIAQLTDSRNDLSAALASRTVIDLAAGAIMGQSRCSQETAMAILKSASSSRNIKLREVAATVVASVSADSTVTTHFET</sequence>
<dbReference type="Gene3D" id="1.10.10.10">
    <property type="entry name" value="Winged helix-like DNA-binding domain superfamily/Winged helix DNA-binding domain"/>
    <property type="match status" value="1"/>
</dbReference>
<organism evidence="6 7">
    <name type="scientific">Pseudarthrobacter phenanthrenivorans</name>
    <name type="common">Arthrobacter phenanthrenivorans</name>
    <dbReference type="NCBI Taxonomy" id="361575"/>
    <lineage>
        <taxon>Bacteria</taxon>
        <taxon>Bacillati</taxon>
        <taxon>Actinomycetota</taxon>
        <taxon>Actinomycetes</taxon>
        <taxon>Micrococcales</taxon>
        <taxon>Micrococcaceae</taxon>
        <taxon>Pseudarthrobacter</taxon>
    </lineage>
</organism>
<dbReference type="SUPFAM" id="SSF55781">
    <property type="entry name" value="GAF domain-like"/>
    <property type="match status" value="1"/>
</dbReference>
<evidence type="ECO:0000313" key="6">
    <source>
        <dbReference type="EMBL" id="RKO21621.1"/>
    </source>
</evidence>
<evidence type="ECO:0000256" key="4">
    <source>
        <dbReference type="ARBA" id="ARBA00023163"/>
    </source>
</evidence>
<feature type="domain" description="ANTAR" evidence="5">
    <location>
        <begin position="169"/>
        <end position="230"/>
    </location>
</feature>
<dbReference type="Pfam" id="PF13185">
    <property type="entry name" value="GAF_2"/>
    <property type="match status" value="1"/>
</dbReference>
<keyword evidence="3" id="KW-0805">Transcription regulation</keyword>
<keyword evidence="4" id="KW-0804">Transcription</keyword>
<evidence type="ECO:0000313" key="7">
    <source>
        <dbReference type="Proteomes" id="UP000273159"/>
    </source>
</evidence>
<protein>
    <submittedName>
        <fullName evidence="6">ANTAR domain-containing protein</fullName>
    </submittedName>
</protein>
<dbReference type="Gene3D" id="3.30.450.40">
    <property type="match status" value="1"/>
</dbReference>
<accession>A0A3B0FJ43</accession>
<dbReference type="PROSITE" id="PS50921">
    <property type="entry name" value="ANTAR"/>
    <property type="match status" value="1"/>
</dbReference>
<dbReference type="EMBL" id="RBNH01000016">
    <property type="protein sequence ID" value="RKO21621.1"/>
    <property type="molecule type" value="Genomic_DNA"/>
</dbReference>
<keyword evidence="2" id="KW-0418">Kinase</keyword>
<dbReference type="PIRSF" id="PIRSF036625">
    <property type="entry name" value="GAF_ANTAR"/>
    <property type="match status" value="1"/>
</dbReference>
<evidence type="ECO:0000259" key="5">
    <source>
        <dbReference type="PROSITE" id="PS50921"/>
    </source>
</evidence>
<dbReference type="InterPro" id="IPR003018">
    <property type="entry name" value="GAF"/>
</dbReference>
<evidence type="ECO:0000256" key="2">
    <source>
        <dbReference type="ARBA" id="ARBA00022777"/>
    </source>
</evidence>
<gene>
    <name evidence="6" type="ORF">D7Z96_16170</name>
</gene>
<dbReference type="SMART" id="SM00065">
    <property type="entry name" value="GAF"/>
    <property type="match status" value="1"/>
</dbReference>
<name>A0A3B0FJ43_PSEPS</name>
<dbReference type="AlphaFoldDB" id="A0A3B0FJ43"/>
<dbReference type="InterPro" id="IPR005561">
    <property type="entry name" value="ANTAR"/>
</dbReference>
<dbReference type="GO" id="GO:0003723">
    <property type="term" value="F:RNA binding"/>
    <property type="evidence" value="ECO:0007669"/>
    <property type="project" value="InterPro"/>
</dbReference>
<keyword evidence="1" id="KW-0808">Transferase</keyword>
<reference evidence="7" key="2">
    <citation type="submission" date="2018-10" db="EMBL/GenBank/DDBJ databases">
        <authorList>
            <person name="Wang Y."/>
            <person name="Wang J."/>
            <person name="Yang X."/>
            <person name="Wang Z."/>
            <person name="Huang Y."/>
        </authorList>
    </citation>
    <scope>NUCLEOTIDE SEQUENCE [LARGE SCALE GENOMIC DNA]</scope>
    <source>
        <strain evidence="7">J015</strain>
    </source>
</reference>
<evidence type="ECO:0000256" key="1">
    <source>
        <dbReference type="ARBA" id="ARBA00022679"/>
    </source>
</evidence>
<dbReference type="RefSeq" id="WP_120693182.1">
    <property type="nucleotide sequence ID" value="NZ_RBNH01000016.1"/>
</dbReference>
<dbReference type="Pfam" id="PF03861">
    <property type="entry name" value="ANTAR"/>
    <property type="match status" value="1"/>
</dbReference>
<dbReference type="InterPro" id="IPR036388">
    <property type="entry name" value="WH-like_DNA-bd_sf"/>
</dbReference>
<dbReference type="InterPro" id="IPR029016">
    <property type="entry name" value="GAF-like_dom_sf"/>
</dbReference>
<dbReference type="InterPro" id="IPR011006">
    <property type="entry name" value="CheY-like_superfamily"/>
</dbReference>
<proteinExistence type="predicted"/>
<comment type="caution">
    <text evidence="6">The sequence shown here is derived from an EMBL/GenBank/DDBJ whole genome shotgun (WGS) entry which is preliminary data.</text>
</comment>
<dbReference type="GO" id="GO:0016301">
    <property type="term" value="F:kinase activity"/>
    <property type="evidence" value="ECO:0007669"/>
    <property type="project" value="UniProtKB-KW"/>
</dbReference>
<dbReference type="Proteomes" id="UP000273159">
    <property type="component" value="Unassembled WGS sequence"/>
</dbReference>
<dbReference type="InterPro" id="IPR012074">
    <property type="entry name" value="GAF_ANTAR"/>
</dbReference>